<evidence type="ECO:0000256" key="1">
    <source>
        <dbReference type="ARBA" id="ARBA00004651"/>
    </source>
</evidence>
<reference evidence="7 8" key="1">
    <citation type="submission" date="2023-07" db="EMBL/GenBank/DDBJ databases">
        <title>Genomic Encyclopedia of Type Strains, Phase IV (KMG-IV): sequencing the most valuable type-strain genomes for metagenomic binning, comparative biology and taxonomic classification.</title>
        <authorList>
            <person name="Goeker M."/>
        </authorList>
    </citation>
    <scope>NUCLEOTIDE SEQUENCE [LARGE SCALE GENOMIC DNA]</scope>
    <source>
        <strain evidence="7 8">DSM 23494</strain>
    </source>
</reference>
<keyword evidence="4 6" id="KW-1133">Transmembrane helix</keyword>
<dbReference type="Proteomes" id="UP001238088">
    <property type="component" value="Unassembled WGS sequence"/>
</dbReference>
<name>A0ABU0ABT3_9BACI</name>
<dbReference type="RefSeq" id="WP_307470858.1">
    <property type="nucleotide sequence ID" value="NZ_JAUSUB010000001.1"/>
</dbReference>
<sequence length="64" mass="7013">MAKETIIYIAIVTPLAIALGFDAFVGFAIVSIGTNIGFRAAVMNPLMLGLHKVLQSFQLFQEWD</sequence>
<dbReference type="Pfam" id="PF03606">
    <property type="entry name" value="DcuC"/>
    <property type="match status" value="1"/>
</dbReference>
<feature type="transmembrane region" description="Helical" evidence="6">
    <location>
        <begin position="6"/>
        <end position="30"/>
    </location>
</feature>
<dbReference type="EMBL" id="JAUSUB010000001">
    <property type="protein sequence ID" value="MDQ0268252.1"/>
    <property type="molecule type" value="Genomic_DNA"/>
</dbReference>
<evidence type="ECO:0000313" key="7">
    <source>
        <dbReference type="EMBL" id="MDQ0268252.1"/>
    </source>
</evidence>
<evidence type="ECO:0000256" key="6">
    <source>
        <dbReference type="SAM" id="Phobius"/>
    </source>
</evidence>
<evidence type="ECO:0000256" key="3">
    <source>
        <dbReference type="ARBA" id="ARBA00022692"/>
    </source>
</evidence>
<comment type="caution">
    <text evidence="7">The sequence shown here is derived from an EMBL/GenBank/DDBJ whole genome shotgun (WGS) entry which is preliminary data.</text>
</comment>
<keyword evidence="5 6" id="KW-0472">Membrane</keyword>
<evidence type="ECO:0000256" key="5">
    <source>
        <dbReference type="ARBA" id="ARBA00023136"/>
    </source>
</evidence>
<keyword evidence="8" id="KW-1185">Reference proteome</keyword>
<keyword evidence="3 6" id="KW-0812">Transmembrane</keyword>
<proteinExistence type="predicted"/>
<comment type="subcellular location">
    <subcellularLocation>
        <location evidence="1">Cell membrane</location>
        <topology evidence="1">Multi-pass membrane protein</topology>
    </subcellularLocation>
</comment>
<evidence type="ECO:0000313" key="8">
    <source>
        <dbReference type="Proteomes" id="UP001238088"/>
    </source>
</evidence>
<protein>
    <submittedName>
        <fullName evidence="7">Ion transporter superfamily protein YfcC</fullName>
    </submittedName>
</protein>
<accession>A0ABU0ABT3</accession>
<evidence type="ECO:0000256" key="2">
    <source>
        <dbReference type="ARBA" id="ARBA00022475"/>
    </source>
</evidence>
<keyword evidence="2" id="KW-1003">Cell membrane</keyword>
<organism evidence="7 8">
    <name type="scientific">Cytobacillus purgationiresistens</name>
    <dbReference type="NCBI Taxonomy" id="863449"/>
    <lineage>
        <taxon>Bacteria</taxon>
        <taxon>Bacillati</taxon>
        <taxon>Bacillota</taxon>
        <taxon>Bacilli</taxon>
        <taxon>Bacillales</taxon>
        <taxon>Bacillaceae</taxon>
        <taxon>Cytobacillus</taxon>
    </lineage>
</organism>
<gene>
    <name evidence="7" type="ORF">J2S17_000121</name>
</gene>
<dbReference type="InterPro" id="IPR018385">
    <property type="entry name" value="C4_dicarb_anaerob_car-like"/>
</dbReference>
<evidence type="ECO:0000256" key="4">
    <source>
        <dbReference type="ARBA" id="ARBA00022989"/>
    </source>
</evidence>